<gene>
    <name evidence="1" type="ORF">RhiirA4_16737</name>
</gene>
<keyword evidence="2" id="KW-1185">Reference proteome</keyword>
<reference evidence="1 2" key="1">
    <citation type="submission" date="2015-10" db="EMBL/GenBank/DDBJ databases">
        <title>Genome analyses suggest a sexual origin of heterokaryosis in a supposedly ancient asexual fungus.</title>
        <authorList>
            <person name="Ropars J."/>
            <person name="Sedzielewska K."/>
            <person name="Noel J."/>
            <person name="Charron P."/>
            <person name="Farinelli L."/>
            <person name="Marton T."/>
            <person name="Kruger M."/>
            <person name="Pelin A."/>
            <person name="Brachmann A."/>
            <person name="Corradi N."/>
        </authorList>
    </citation>
    <scope>NUCLEOTIDE SEQUENCE [LARGE SCALE GENOMIC DNA]</scope>
    <source>
        <strain evidence="1 2">A4</strain>
    </source>
</reference>
<evidence type="ECO:0000313" key="1">
    <source>
        <dbReference type="EMBL" id="PKY40701.1"/>
    </source>
</evidence>
<proteinExistence type="predicted"/>
<evidence type="ECO:0000313" key="2">
    <source>
        <dbReference type="Proteomes" id="UP000234323"/>
    </source>
</evidence>
<protein>
    <submittedName>
        <fullName evidence="1">Uncharacterized protein</fullName>
    </submittedName>
</protein>
<name>A0A2I1G288_9GLOM</name>
<comment type="caution">
    <text evidence="1">The sequence shown here is derived from an EMBL/GenBank/DDBJ whole genome shotgun (WGS) entry which is preliminary data.</text>
</comment>
<dbReference type="AlphaFoldDB" id="A0A2I1G288"/>
<dbReference type="Proteomes" id="UP000234323">
    <property type="component" value="Unassembled WGS sequence"/>
</dbReference>
<sequence length="59" mass="7047">MYVQLGFHYSFQLNFLGYGKKCCTINNIYPTKEESRGPLKHFSEVGRRLITRRFMNLRS</sequence>
<dbReference type="EMBL" id="LLXI01000113">
    <property type="protein sequence ID" value="PKY40701.1"/>
    <property type="molecule type" value="Genomic_DNA"/>
</dbReference>
<accession>A0A2I1G288</accession>
<organism evidence="1 2">
    <name type="scientific">Rhizophagus irregularis</name>
    <dbReference type="NCBI Taxonomy" id="588596"/>
    <lineage>
        <taxon>Eukaryota</taxon>
        <taxon>Fungi</taxon>
        <taxon>Fungi incertae sedis</taxon>
        <taxon>Mucoromycota</taxon>
        <taxon>Glomeromycotina</taxon>
        <taxon>Glomeromycetes</taxon>
        <taxon>Glomerales</taxon>
        <taxon>Glomeraceae</taxon>
        <taxon>Rhizophagus</taxon>
    </lineage>
</organism>